<dbReference type="EMBL" id="JASCZI010000154">
    <property type="protein sequence ID" value="MED6109456.1"/>
    <property type="molecule type" value="Genomic_DNA"/>
</dbReference>
<evidence type="ECO:0000313" key="2">
    <source>
        <dbReference type="Proteomes" id="UP001341840"/>
    </source>
</evidence>
<dbReference type="SUPFAM" id="SSF56784">
    <property type="entry name" value="HAD-like"/>
    <property type="match status" value="1"/>
</dbReference>
<dbReference type="Proteomes" id="UP001341840">
    <property type="component" value="Unassembled WGS sequence"/>
</dbReference>
<gene>
    <name evidence="1" type="ORF">PIB30_033742</name>
</gene>
<dbReference type="InterPro" id="IPR023214">
    <property type="entry name" value="HAD_sf"/>
</dbReference>
<accession>A0ABU6QC40</accession>
<proteinExistence type="predicted"/>
<keyword evidence="2" id="KW-1185">Reference proteome</keyword>
<protein>
    <submittedName>
        <fullName evidence="1">Uncharacterized protein</fullName>
    </submittedName>
</protein>
<dbReference type="Gene3D" id="3.40.50.1000">
    <property type="entry name" value="HAD superfamily/HAD-like"/>
    <property type="match status" value="1"/>
</dbReference>
<organism evidence="1 2">
    <name type="scientific">Stylosanthes scabra</name>
    <dbReference type="NCBI Taxonomy" id="79078"/>
    <lineage>
        <taxon>Eukaryota</taxon>
        <taxon>Viridiplantae</taxon>
        <taxon>Streptophyta</taxon>
        <taxon>Embryophyta</taxon>
        <taxon>Tracheophyta</taxon>
        <taxon>Spermatophyta</taxon>
        <taxon>Magnoliopsida</taxon>
        <taxon>eudicotyledons</taxon>
        <taxon>Gunneridae</taxon>
        <taxon>Pentapetalae</taxon>
        <taxon>rosids</taxon>
        <taxon>fabids</taxon>
        <taxon>Fabales</taxon>
        <taxon>Fabaceae</taxon>
        <taxon>Papilionoideae</taxon>
        <taxon>50 kb inversion clade</taxon>
        <taxon>dalbergioids sensu lato</taxon>
        <taxon>Dalbergieae</taxon>
        <taxon>Pterocarpus clade</taxon>
        <taxon>Stylosanthes</taxon>
    </lineage>
</organism>
<reference evidence="1 2" key="1">
    <citation type="journal article" date="2023" name="Plants (Basel)">
        <title>Bridging the Gap: Combining Genomics and Transcriptomics Approaches to Understand Stylosanthes scabra, an Orphan Legume from the Brazilian Caatinga.</title>
        <authorList>
            <person name="Ferreira-Neto J.R.C."/>
            <person name="da Silva M.D."/>
            <person name="Binneck E."/>
            <person name="de Melo N.F."/>
            <person name="da Silva R.H."/>
            <person name="de Melo A.L.T.M."/>
            <person name="Pandolfi V."/>
            <person name="Bustamante F.O."/>
            <person name="Brasileiro-Vidal A.C."/>
            <person name="Benko-Iseppon A.M."/>
        </authorList>
    </citation>
    <scope>NUCLEOTIDE SEQUENCE [LARGE SCALE GENOMIC DNA]</scope>
    <source>
        <tissue evidence="1">Leaves</tissue>
    </source>
</reference>
<name>A0ABU6QC40_9FABA</name>
<comment type="caution">
    <text evidence="1">The sequence shown here is derived from an EMBL/GenBank/DDBJ whole genome shotgun (WGS) entry which is preliminary data.</text>
</comment>
<evidence type="ECO:0000313" key="1">
    <source>
        <dbReference type="EMBL" id="MED6109456.1"/>
    </source>
</evidence>
<dbReference type="InterPro" id="IPR036412">
    <property type="entry name" value="HAD-like_sf"/>
</dbReference>
<sequence>MAPLIWSFPLHAKAPLRSREESSPSPLPLPSPSPSPSLWPQFISSTDLVTKPKPEYIGKLGRNMAWSTLRMRYFMDIEELIISLGANLVSDMLMMLGLLANWFDVVAVSAEVAAEKPNPTIFLKACDVHSFKEVTAPSKIPQGTQNTDPNAVTVSQTASIKGSSLQNLLRNFNIFSKLQKFQRAAER</sequence>